<evidence type="ECO:0000256" key="5">
    <source>
        <dbReference type="ARBA" id="ARBA00023004"/>
    </source>
</evidence>
<dbReference type="CDD" id="cd12107">
    <property type="entry name" value="Hemerythrin"/>
    <property type="match status" value="1"/>
</dbReference>
<evidence type="ECO:0000256" key="2">
    <source>
        <dbReference type="ARBA" id="ARBA00010587"/>
    </source>
</evidence>
<keyword evidence="5" id="KW-0408">Iron</keyword>
<comment type="similarity">
    <text evidence="6">Belongs to the methyl-accepting chemotaxis (MCP) protein family.</text>
</comment>
<dbReference type="NCBIfam" id="NF002007">
    <property type="entry name" value="PRK00808.1"/>
    <property type="match status" value="1"/>
</dbReference>
<dbReference type="InterPro" id="IPR003660">
    <property type="entry name" value="HAMP_dom"/>
</dbReference>
<protein>
    <submittedName>
        <fullName evidence="11">Methyl-accepting chemotaxis protein</fullName>
    </submittedName>
</protein>
<comment type="similarity">
    <text evidence="2">Belongs to the hemerythrin family.</text>
</comment>
<dbReference type="InterPro" id="IPR035938">
    <property type="entry name" value="Hemerythrin-like_sf"/>
</dbReference>
<evidence type="ECO:0000256" key="7">
    <source>
        <dbReference type="PROSITE-ProRule" id="PRU00284"/>
    </source>
</evidence>
<dbReference type="Gene3D" id="6.10.340.10">
    <property type="match status" value="1"/>
</dbReference>
<dbReference type="PROSITE" id="PS00550">
    <property type="entry name" value="HEMERYTHRINS"/>
    <property type="match status" value="1"/>
</dbReference>
<dbReference type="Proteomes" id="UP000324159">
    <property type="component" value="Unassembled WGS sequence"/>
</dbReference>
<keyword evidence="8" id="KW-1133">Transmembrane helix</keyword>
<dbReference type="NCBIfam" id="NF033749">
    <property type="entry name" value="bact_hemeryth"/>
    <property type="match status" value="1"/>
</dbReference>
<dbReference type="SUPFAM" id="SSF47188">
    <property type="entry name" value="Hemerythrin-like"/>
    <property type="match status" value="1"/>
</dbReference>
<dbReference type="AlphaFoldDB" id="A0A5D3WIV4"/>
<dbReference type="PROSITE" id="PS50111">
    <property type="entry name" value="CHEMOTAXIS_TRANSDUC_2"/>
    <property type="match status" value="1"/>
</dbReference>
<evidence type="ECO:0000313" key="11">
    <source>
        <dbReference type="EMBL" id="TYO98906.1"/>
    </source>
</evidence>
<dbReference type="InterPro" id="IPR012312">
    <property type="entry name" value="Hemerythrin-like"/>
</dbReference>
<dbReference type="Gene3D" id="1.20.120.30">
    <property type="entry name" value="Aspartate receptor, ligand-binding domain"/>
    <property type="match status" value="1"/>
</dbReference>
<evidence type="ECO:0000256" key="6">
    <source>
        <dbReference type="ARBA" id="ARBA00029447"/>
    </source>
</evidence>
<dbReference type="Pfam" id="PF01814">
    <property type="entry name" value="Hemerythrin"/>
    <property type="match status" value="1"/>
</dbReference>
<name>A0A5D3WIV4_9BACT</name>
<dbReference type="GO" id="GO:0004888">
    <property type="term" value="F:transmembrane signaling receptor activity"/>
    <property type="evidence" value="ECO:0007669"/>
    <property type="project" value="InterPro"/>
</dbReference>
<dbReference type="Gene3D" id="1.20.120.50">
    <property type="entry name" value="Hemerythrin-like"/>
    <property type="match status" value="1"/>
</dbReference>
<feature type="domain" description="Methyl-accepting transducer" evidence="9">
    <location>
        <begin position="430"/>
        <end position="659"/>
    </location>
</feature>
<keyword evidence="3" id="KW-0488">Methylation</keyword>
<gene>
    <name evidence="11" type="ORF">EDC39_10429</name>
</gene>
<comment type="caution">
    <text evidence="11">The sequence shown here is derived from an EMBL/GenBank/DDBJ whole genome shotgun (WGS) entry which is preliminary data.</text>
</comment>
<keyword evidence="8" id="KW-0812">Transmembrane</keyword>
<dbReference type="Gene3D" id="1.10.287.950">
    <property type="entry name" value="Methyl-accepting chemotaxis protein"/>
    <property type="match status" value="1"/>
</dbReference>
<organism evidence="11 12">
    <name type="scientific">Geothermobacter ehrlichii</name>
    <dbReference type="NCBI Taxonomy" id="213224"/>
    <lineage>
        <taxon>Bacteria</taxon>
        <taxon>Pseudomonadati</taxon>
        <taxon>Thermodesulfobacteriota</taxon>
        <taxon>Desulfuromonadia</taxon>
        <taxon>Desulfuromonadales</taxon>
        <taxon>Geothermobacteraceae</taxon>
        <taxon>Geothermobacter</taxon>
    </lineage>
</organism>
<keyword evidence="12" id="KW-1185">Reference proteome</keyword>
<dbReference type="InterPro" id="IPR012827">
    <property type="entry name" value="Hemerythrin_metal-bd"/>
</dbReference>
<evidence type="ECO:0000259" key="10">
    <source>
        <dbReference type="PROSITE" id="PS50885"/>
    </source>
</evidence>
<evidence type="ECO:0000256" key="8">
    <source>
        <dbReference type="SAM" id="Phobius"/>
    </source>
</evidence>
<evidence type="ECO:0000313" key="12">
    <source>
        <dbReference type="Proteomes" id="UP000324159"/>
    </source>
</evidence>
<evidence type="ECO:0000259" key="9">
    <source>
        <dbReference type="PROSITE" id="PS50111"/>
    </source>
</evidence>
<dbReference type="GO" id="GO:0007165">
    <property type="term" value="P:signal transduction"/>
    <property type="evidence" value="ECO:0007669"/>
    <property type="project" value="UniProtKB-KW"/>
</dbReference>
<keyword evidence="4" id="KW-0479">Metal-binding</keyword>
<dbReference type="GO" id="GO:0005886">
    <property type="term" value="C:plasma membrane"/>
    <property type="evidence" value="ECO:0007669"/>
    <property type="project" value="TreeGrafter"/>
</dbReference>
<dbReference type="GO" id="GO:0046872">
    <property type="term" value="F:metal ion binding"/>
    <property type="evidence" value="ECO:0007669"/>
    <property type="project" value="UniProtKB-KW"/>
</dbReference>
<dbReference type="InterPro" id="IPR016131">
    <property type="entry name" value="Haemerythrin_Fe_BS"/>
</dbReference>
<comment type="subcellular location">
    <subcellularLocation>
        <location evidence="1">Membrane</location>
    </subcellularLocation>
</comment>
<dbReference type="Pfam" id="PF12729">
    <property type="entry name" value="4HB_MCP_1"/>
    <property type="match status" value="1"/>
</dbReference>
<dbReference type="InterPro" id="IPR024478">
    <property type="entry name" value="HlyB_4HB_MCP"/>
</dbReference>
<dbReference type="InterPro" id="IPR004090">
    <property type="entry name" value="Chemotax_Me-accpt_rcpt"/>
</dbReference>
<reference evidence="11 12" key="1">
    <citation type="submission" date="2019-07" db="EMBL/GenBank/DDBJ databases">
        <title>Genomic Encyclopedia of Type Strains, Phase IV (KMG-IV): sequencing the most valuable type-strain genomes for metagenomic binning, comparative biology and taxonomic classification.</title>
        <authorList>
            <person name="Goeker M."/>
        </authorList>
    </citation>
    <scope>NUCLEOTIDE SEQUENCE [LARGE SCALE GENOMIC DNA]</scope>
    <source>
        <strain evidence="11 12">SS015</strain>
    </source>
</reference>
<dbReference type="EMBL" id="VNIB01000004">
    <property type="protein sequence ID" value="TYO98906.1"/>
    <property type="molecule type" value="Genomic_DNA"/>
</dbReference>
<feature type="transmembrane region" description="Helical" evidence="8">
    <location>
        <begin position="311"/>
        <end position="332"/>
    </location>
</feature>
<dbReference type="SUPFAM" id="SSF58104">
    <property type="entry name" value="Methyl-accepting chemotaxis protein (MCP) signaling domain"/>
    <property type="match status" value="1"/>
</dbReference>
<sequence>MKLFGKLLTSFAGIALICALVGGVGWYGIHHTRDRLREVSDIRLPAAQNLGLLMEAMNALKASERTMVNASLTAAERRFELENLQKVRRKVQQIVGRVDALPRSPEEEKLWGEIKTALATWDGERRKLENLIDKIQLDDVKGLEALLVARQLDHVSWVRTLEEAVMSGRPFTGQLDPRLCGLGRWLGSYMTDDAEFERLLSAFTKPHRMLHGFGETINDLIRQGKRDEARQVLETKVKPTLAGIEDIFSGVLTYVRKDLGEMNQAIKLAFGSERVAFEAVMKPLDELLTLNRKLTVASRDAAEAAARTSQMLAISAVIAGILGALLLGALMARSLARPMKRLVEMIRNLENGHLHTRLNLTRHDEIGEVGRAMDAFADSLQNEIVGNLEKLARGNLDFDIQPRDGQDVVRGALKRLNESLNAMLVQIQVTGDQIAASAEQIADTSQSLSQGATEQASSLEEMAVSMNEMASQVKQSSVRISRANTLSDEAQKVAEKGNAQMQEMIASMREINEAGESISKIIKVIDEIAFQTNLLALNAAVEAARAGQHGKGFAVVAEEVRNLAARSAKAARETAELIEGAVEKTERGTRIANQTAEALNEIVTRITEVSNLLDEVSCASNEQAEGIVQVNEGLNQIDKVTQINTASAEQSAATSEELASQAAHLRQMLSQFTLKSFESSATGDDGKRRELIKWSEDYSTGISMVDEQHKRLLDLINQLFVSMKNGGDKATVRNAIEGLADYTRSHFSDEEDLMRRYGYPDLDAHIKLHQKFVDAVQDYQRRLANDERLAPAEVFNFLKGWLIYHIQEKDRDGYAPYLHERGVH</sequence>
<dbReference type="Pfam" id="PF00015">
    <property type="entry name" value="MCPsignal"/>
    <property type="match status" value="1"/>
</dbReference>
<dbReference type="SMART" id="SM00304">
    <property type="entry name" value="HAMP"/>
    <property type="match status" value="1"/>
</dbReference>
<dbReference type="PANTHER" id="PTHR43531">
    <property type="entry name" value="PROTEIN ICFG"/>
    <property type="match status" value="1"/>
</dbReference>
<proteinExistence type="inferred from homology"/>
<dbReference type="PANTHER" id="PTHR43531:SF14">
    <property type="entry name" value="METHYL-ACCEPTING CHEMOTAXIS PROTEIN I-RELATED"/>
    <property type="match status" value="1"/>
</dbReference>
<dbReference type="Pfam" id="PF00672">
    <property type="entry name" value="HAMP"/>
    <property type="match status" value="1"/>
</dbReference>
<evidence type="ECO:0000256" key="3">
    <source>
        <dbReference type="ARBA" id="ARBA00022481"/>
    </source>
</evidence>
<dbReference type="PRINTS" id="PR00260">
    <property type="entry name" value="CHEMTRNSDUCR"/>
</dbReference>
<evidence type="ECO:0000256" key="1">
    <source>
        <dbReference type="ARBA" id="ARBA00004370"/>
    </source>
</evidence>
<dbReference type="SMART" id="SM00283">
    <property type="entry name" value="MA"/>
    <property type="match status" value="1"/>
</dbReference>
<dbReference type="InterPro" id="IPR004089">
    <property type="entry name" value="MCPsignal_dom"/>
</dbReference>
<feature type="domain" description="HAMP" evidence="10">
    <location>
        <begin position="333"/>
        <end position="385"/>
    </location>
</feature>
<dbReference type="PROSITE" id="PS50885">
    <property type="entry name" value="HAMP"/>
    <property type="match status" value="1"/>
</dbReference>
<dbReference type="CDD" id="cd11386">
    <property type="entry name" value="MCP_signal"/>
    <property type="match status" value="1"/>
</dbReference>
<dbReference type="CDD" id="cd06225">
    <property type="entry name" value="HAMP"/>
    <property type="match status" value="1"/>
</dbReference>
<dbReference type="RefSeq" id="WP_148895377.1">
    <property type="nucleotide sequence ID" value="NZ_VNIB01000004.1"/>
</dbReference>
<keyword evidence="8" id="KW-0472">Membrane</keyword>
<dbReference type="InterPro" id="IPR025991">
    <property type="entry name" value="Chemoreceptor_zinc-bind_dom"/>
</dbReference>
<dbReference type="NCBIfam" id="TIGR02481">
    <property type="entry name" value="hemeryth_dom"/>
    <property type="match status" value="1"/>
</dbReference>
<dbReference type="FunFam" id="1.10.287.950:FF:000001">
    <property type="entry name" value="Methyl-accepting chemotaxis sensory transducer"/>
    <property type="match status" value="1"/>
</dbReference>
<keyword evidence="7" id="KW-0807">Transducer</keyword>
<dbReference type="InterPro" id="IPR051310">
    <property type="entry name" value="MCP_chemotaxis"/>
</dbReference>
<evidence type="ECO:0000256" key="4">
    <source>
        <dbReference type="ARBA" id="ARBA00022723"/>
    </source>
</evidence>
<dbReference type="OrthoDB" id="9774644at2"/>
<accession>A0A5D3WIV4</accession>
<dbReference type="Pfam" id="PF13682">
    <property type="entry name" value="CZB"/>
    <property type="match status" value="1"/>
</dbReference>
<dbReference type="GO" id="GO:0006935">
    <property type="term" value="P:chemotaxis"/>
    <property type="evidence" value="ECO:0007669"/>
    <property type="project" value="InterPro"/>
</dbReference>